<dbReference type="EMBL" id="LAZR01000233">
    <property type="protein sequence ID" value="KKN80288.1"/>
    <property type="molecule type" value="Genomic_DNA"/>
</dbReference>
<proteinExistence type="predicted"/>
<name>A0A0F9WNP1_9ZZZZ</name>
<accession>A0A0F9WNP1</accession>
<comment type="caution">
    <text evidence="1">The sequence shown here is derived from an EMBL/GenBank/DDBJ whole genome shotgun (WGS) entry which is preliminary data.</text>
</comment>
<organism evidence="1">
    <name type="scientific">marine sediment metagenome</name>
    <dbReference type="NCBI Taxonomy" id="412755"/>
    <lineage>
        <taxon>unclassified sequences</taxon>
        <taxon>metagenomes</taxon>
        <taxon>ecological metagenomes</taxon>
    </lineage>
</organism>
<sequence>MTSTDTFETLKLRVTKTLVGFSKEFPDDQSGYDIPSSRPDKRDFPVPELVLFMMRNVMGWGWSGHGEKVRWTVYGSFKGFPVLFELRKFGFAIGMKGGDVNDQRRLINQLKTALKHVETFLAPIAKHQVALGEASIANRFSEFDSRYRFFREMANKAYAKAKIQPRKRKVRDEGAGQDPISSSMNDIMSGMNRMMRANHEGFYYSTAMVDSYFSLLEHRLVLLRAFSGKPLAPGELLKFLSGKWDVKLSQIVSDATLSAKPLGKMRDIKERIRNPFAHGGFENDGGSIFFHLPHIGAIPTNFSRFGNSVRFSFIPIEQEDHADVCAIFDSLDELLTTGVLKRPHRLMDAGVDPSYDEDHIKKYHAAVSGTEDDLEEFLDRWGHEYMMHANMDY</sequence>
<protein>
    <submittedName>
        <fullName evidence="1">Uncharacterized protein</fullName>
    </submittedName>
</protein>
<dbReference type="AlphaFoldDB" id="A0A0F9WNP1"/>
<evidence type="ECO:0000313" key="1">
    <source>
        <dbReference type="EMBL" id="KKN80288.1"/>
    </source>
</evidence>
<gene>
    <name evidence="1" type="ORF">LCGC14_0331210</name>
</gene>
<reference evidence="1" key="1">
    <citation type="journal article" date="2015" name="Nature">
        <title>Complex archaea that bridge the gap between prokaryotes and eukaryotes.</title>
        <authorList>
            <person name="Spang A."/>
            <person name="Saw J.H."/>
            <person name="Jorgensen S.L."/>
            <person name="Zaremba-Niedzwiedzka K."/>
            <person name="Martijn J."/>
            <person name="Lind A.E."/>
            <person name="van Eijk R."/>
            <person name="Schleper C."/>
            <person name="Guy L."/>
            <person name="Ettema T.J."/>
        </authorList>
    </citation>
    <scope>NUCLEOTIDE SEQUENCE</scope>
</reference>